<accession>A0A1J1GLC9</accession>
<dbReference type="OrthoDB" id="1918at2759"/>
<feature type="region of interest" description="Disordered" evidence="1">
    <location>
        <begin position="436"/>
        <end position="464"/>
    </location>
</feature>
<dbReference type="GeneID" id="39729368"/>
<feature type="region of interest" description="Disordered" evidence="1">
    <location>
        <begin position="525"/>
        <end position="558"/>
    </location>
</feature>
<evidence type="ECO:0000256" key="1">
    <source>
        <dbReference type="SAM" id="MobiDB-lite"/>
    </source>
</evidence>
<feature type="compositionally biased region" description="Basic and acidic residues" evidence="1">
    <location>
        <begin position="452"/>
        <end position="464"/>
    </location>
</feature>
<evidence type="ECO:0000313" key="3">
    <source>
        <dbReference type="Proteomes" id="UP000220797"/>
    </source>
</evidence>
<dbReference type="Proteomes" id="UP000220797">
    <property type="component" value="Unassembled WGS sequence"/>
</dbReference>
<dbReference type="VEuPathDB" id="PlasmoDB:PGAL8A_00084400"/>
<evidence type="ECO:0000313" key="2">
    <source>
        <dbReference type="EMBL" id="CRG93140.1"/>
    </source>
</evidence>
<proteinExistence type="predicted"/>
<protein>
    <submittedName>
        <fullName evidence="2">Uncharacterized protein</fullName>
    </submittedName>
</protein>
<sequence>MNFFFYTKINKDNINFESLKNDEIILNIYLDDISYYSGDVFKAIFELKGPNKYIGNIKLDYIVIYLYGVYIFNKEVINVCDELIKKQDNINLPFYNENDLKEQRFLIFYTNSIILCSDIKFEKPNDTSYYILECILPSFIPPSYNGKNVKFKYYLYVHSVKRLYKNRKDFITKDYKACFPINILNSKYINSPFLNILSFPIKPFNLKMDNKKKSNYFFHNFHIKIKDVNSKCTSNIPKVIFNSTCIPSYIYNNTKKSNLENLLCIYNIYSLRKEDSYLYLLNYFVNNYNYFYFMHLFFYFIYHYNYYVNNIKTTELFKNIKFDSFLKILQNYNYVIKNKNPIKIKLNRQKISMKQIVNQPKHKKFSKFSSIERCITKNNHEICYSNDDMIITSKNKFHNALSIPNVKLKKTDFSNTNIIYNKDNYKSNYVNKNEENYNKENSLNKSINNKSINEDKDKNKRKNENNFNNPIDNFIFYDDNDLYDFYFCEYDNFVFNDIIYTPVKWYDNLVFDNSENSSYPQNYYMEDNKNNTTNINYESPSDFKSENKNSYSSEEETYDELNYNQSYNKKNKDKNSHNKFNEKQTIDNLNKEKEKKLTEIHLIDNKKTNFNKTKNNKVLENNFIKYDKDFEKINTIIKFMIDCDMFKYINTKKMKSTNLQDEPMDTSNNKKEEDKIFNNVCRNVYRINSGNMNICYITLTDANNNKIANTFTYNSIININIDFRNAEISTMHVDATLQRYEKVKLKKKLLNIAKKNLYDENSVLEEGYSSFNSDESSYNVVSSYKTIIQQSVCTLYCSEKNISIILNDEVIPTFRNDLIKIDYFIDIDFYCFNNDAFSLTPISLYKEFENIYNLKFRIPIYIVEKTHEIYENYSNFDDSVSEIKLDQHKFFLKNNYKFTYMDKKHFIKSVTM</sequence>
<feature type="compositionally biased region" description="Polar residues" evidence="1">
    <location>
        <begin position="530"/>
        <end position="539"/>
    </location>
</feature>
<gene>
    <name evidence="2" type="ORF">PGAL8A_00084400</name>
</gene>
<dbReference type="AlphaFoldDB" id="A0A1J1GLC9"/>
<organism evidence="2 3">
    <name type="scientific">Plasmodium gallinaceum</name>
    <dbReference type="NCBI Taxonomy" id="5849"/>
    <lineage>
        <taxon>Eukaryota</taxon>
        <taxon>Sar</taxon>
        <taxon>Alveolata</taxon>
        <taxon>Apicomplexa</taxon>
        <taxon>Aconoidasida</taxon>
        <taxon>Haemosporida</taxon>
        <taxon>Plasmodiidae</taxon>
        <taxon>Plasmodium</taxon>
        <taxon>Plasmodium (Haemamoeba)</taxon>
    </lineage>
</organism>
<keyword evidence="3" id="KW-1185">Reference proteome</keyword>
<comment type="caution">
    <text evidence="2">The sequence shown here is derived from an EMBL/GenBank/DDBJ whole genome shotgun (WGS) entry which is preliminary data.</text>
</comment>
<reference evidence="2" key="1">
    <citation type="submission" date="2015-04" db="EMBL/GenBank/DDBJ databases">
        <authorList>
            <consortium name="Pathogen Informatics"/>
        </authorList>
    </citation>
    <scope>NUCLEOTIDE SEQUENCE [LARGE SCALE GENOMIC DNA]</scope>
    <source>
        <strain evidence="2">8A</strain>
    </source>
</reference>
<feature type="compositionally biased region" description="Low complexity" evidence="1">
    <location>
        <begin position="439"/>
        <end position="451"/>
    </location>
</feature>
<name>A0A1J1GLC9_PLAGA</name>
<dbReference type="RefSeq" id="XP_028525962.1">
    <property type="nucleotide sequence ID" value="XM_028670932.1"/>
</dbReference>
<dbReference type="EMBL" id="CVMV01000013">
    <property type="protein sequence ID" value="CRG93140.1"/>
    <property type="molecule type" value="Genomic_DNA"/>
</dbReference>